<evidence type="ECO:0000256" key="7">
    <source>
        <dbReference type="ARBA" id="ARBA00022857"/>
    </source>
</evidence>
<sequence length="643" mass="72278">MEICHLLILGSRTKEKYKCVSASRAQLLALTGFSPDKVPPNLDAIVIGSGIGGLSVAAVLAKVGKRVLVLEQHRKAGGCCHTFQEKGFEFDVGIHYVGQMHKNGMLRVIMDQLTNGQLDWVQLEDPYDIITLGDKDYTLYCGKKAFGEELERQFPEEKEVHNLSSTAYGNIFTKSFPSFLPSKTVSKHVALLAVLKMIPLWLSMFLIQWGLIHWISPVFKLACSSHSKMATQLTSNKDLQAIFSYFFYGEERVIRVAWFNTKSRQFMDLQMLLNINSLHPLEAMGSAYKKNSSNVVASTINDLFFNFSPCPPSIIFTGVPPKDSSFLINLLMVHHYKRGAWYPRGGSSEIPFHMIPIIEQSGGVSVQKGQDGEVNIYAPLVISDAGTFNTLEKMLPPQIRSKPEIQSRLSMIQHGMGSFLVFVGLRGTKEELDLKSTNYWIYQHSDLDSLMTKYFSLPKEEVSTNLPMMFITFPSAKDPTYEERHPGHSCMTILTMAHYKWFQEWSQGLVKNRGPEYDAFKMEIAQKLLDMALAKFPQLKDKVEFIEAATPLSNQYYLAAPLGEIYGAEHNKERFIPQVVAAMRAKTPIPNLYLTGQDVFSCGFAGALHGGLICASAVLGRILYIDVLLLKKKLKRQDHKKGD</sequence>
<dbReference type="EC" id="1.4.3.2" evidence="3"/>
<evidence type="ECO:0000256" key="1">
    <source>
        <dbReference type="ARBA" id="ARBA00005465"/>
    </source>
</evidence>
<name>A0ABQ7TC51_PHRPL</name>
<comment type="similarity">
    <text evidence="2">Belongs to the carotenoid/retinoid oxidoreductase family. CrtISO subfamily.</text>
</comment>
<evidence type="ECO:0000256" key="9">
    <source>
        <dbReference type="ARBA" id="ARBA00023180"/>
    </source>
</evidence>
<proteinExistence type="inferred from homology"/>
<dbReference type="InterPro" id="IPR052206">
    <property type="entry name" value="Retinol_saturase"/>
</dbReference>
<evidence type="ECO:0000313" key="12">
    <source>
        <dbReference type="Proteomes" id="UP000826234"/>
    </source>
</evidence>
<keyword evidence="4" id="KW-0285">Flavoprotein</keyword>
<keyword evidence="10" id="KW-0472">Membrane</keyword>
<evidence type="ECO:0000256" key="10">
    <source>
        <dbReference type="SAM" id="Phobius"/>
    </source>
</evidence>
<reference evidence="11 12" key="1">
    <citation type="journal article" date="2022" name="Gigascience">
        <title>A chromosome-level genome assembly and annotation of the desert horned lizard, Phrynosoma platyrhinos, provides insight into chromosomal rearrangements among reptiles.</title>
        <authorList>
            <person name="Koochekian N."/>
            <person name="Ascanio A."/>
            <person name="Farleigh K."/>
            <person name="Card D.C."/>
            <person name="Schield D.R."/>
            <person name="Castoe T.A."/>
            <person name="Jezkova T."/>
        </authorList>
    </citation>
    <scope>NUCLEOTIDE SEQUENCE [LARGE SCALE GENOMIC DNA]</scope>
    <source>
        <strain evidence="11">NK-2021</strain>
    </source>
</reference>
<keyword evidence="5" id="KW-0732">Signal</keyword>
<accession>A0ABQ7TC51</accession>
<keyword evidence="9" id="KW-0325">Glycoprotein</keyword>
<gene>
    <name evidence="11" type="ORF">JD844_001881</name>
</gene>
<evidence type="ECO:0000256" key="3">
    <source>
        <dbReference type="ARBA" id="ARBA00012806"/>
    </source>
</evidence>
<keyword evidence="7" id="KW-0521">NADP</keyword>
<evidence type="ECO:0000256" key="2">
    <source>
        <dbReference type="ARBA" id="ARBA00005855"/>
    </source>
</evidence>
<keyword evidence="6" id="KW-0274">FAD</keyword>
<dbReference type="PANTHER" id="PTHR46091">
    <property type="entry name" value="BLR7054 PROTEIN"/>
    <property type="match status" value="1"/>
</dbReference>
<evidence type="ECO:0000256" key="6">
    <source>
        <dbReference type="ARBA" id="ARBA00022827"/>
    </source>
</evidence>
<keyword evidence="8" id="KW-0520">NAD</keyword>
<evidence type="ECO:0000256" key="4">
    <source>
        <dbReference type="ARBA" id="ARBA00022630"/>
    </source>
</evidence>
<dbReference type="PANTHER" id="PTHR46091:SF2">
    <property type="entry name" value="AMINE OXIDASE DOMAIN-CONTAINING PROTEIN"/>
    <property type="match status" value="1"/>
</dbReference>
<keyword evidence="10" id="KW-0812">Transmembrane</keyword>
<comment type="caution">
    <text evidence="11">The sequence shown here is derived from an EMBL/GenBank/DDBJ whole genome shotgun (WGS) entry which is preliminary data.</text>
</comment>
<evidence type="ECO:0000256" key="8">
    <source>
        <dbReference type="ARBA" id="ARBA00023027"/>
    </source>
</evidence>
<feature type="transmembrane region" description="Helical" evidence="10">
    <location>
        <begin position="607"/>
        <end position="630"/>
    </location>
</feature>
<dbReference type="Proteomes" id="UP000826234">
    <property type="component" value="Unassembled WGS sequence"/>
</dbReference>
<dbReference type="InterPro" id="IPR036188">
    <property type="entry name" value="FAD/NAD-bd_sf"/>
</dbReference>
<protein>
    <recommendedName>
        <fullName evidence="3">L-amino-acid oxidase</fullName>
        <ecNumber evidence="3">1.4.3.2</ecNumber>
    </recommendedName>
</protein>
<dbReference type="SUPFAM" id="SSF51905">
    <property type="entry name" value="FAD/NAD(P)-binding domain"/>
    <property type="match status" value="1"/>
</dbReference>
<keyword evidence="12" id="KW-1185">Reference proteome</keyword>
<keyword evidence="10" id="KW-1133">Transmembrane helix</keyword>
<comment type="similarity">
    <text evidence="1">Belongs to the flavin monoamine oxidase family. FIG1 subfamily.</text>
</comment>
<evidence type="ECO:0000313" key="11">
    <source>
        <dbReference type="EMBL" id="KAH0626738.1"/>
    </source>
</evidence>
<evidence type="ECO:0000256" key="5">
    <source>
        <dbReference type="ARBA" id="ARBA00022729"/>
    </source>
</evidence>
<dbReference type="Pfam" id="PF13450">
    <property type="entry name" value="NAD_binding_8"/>
    <property type="match status" value="1"/>
</dbReference>
<dbReference type="EMBL" id="JAIPUX010000521">
    <property type="protein sequence ID" value="KAH0626738.1"/>
    <property type="molecule type" value="Genomic_DNA"/>
</dbReference>
<organism evidence="11 12">
    <name type="scientific">Phrynosoma platyrhinos</name>
    <name type="common">Desert horned lizard</name>
    <dbReference type="NCBI Taxonomy" id="52577"/>
    <lineage>
        <taxon>Eukaryota</taxon>
        <taxon>Metazoa</taxon>
        <taxon>Chordata</taxon>
        <taxon>Craniata</taxon>
        <taxon>Vertebrata</taxon>
        <taxon>Euteleostomi</taxon>
        <taxon>Lepidosauria</taxon>
        <taxon>Squamata</taxon>
        <taxon>Bifurcata</taxon>
        <taxon>Unidentata</taxon>
        <taxon>Episquamata</taxon>
        <taxon>Toxicofera</taxon>
        <taxon>Iguania</taxon>
        <taxon>Phrynosomatidae</taxon>
        <taxon>Phrynosomatinae</taxon>
        <taxon>Phrynosoma</taxon>
    </lineage>
</organism>
<dbReference type="Gene3D" id="3.50.50.60">
    <property type="entry name" value="FAD/NAD(P)-binding domain"/>
    <property type="match status" value="1"/>
</dbReference>